<reference evidence="3" key="1">
    <citation type="submission" date="2025-08" db="UniProtKB">
        <authorList>
            <consortium name="Ensembl"/>
        </authorList>
    </citation>
    <scope>IDENTIFICATION</scope>
</reference>
<dbReference type="PANTHER" id="PTHR48035">
    <property type="entry name" value="HETEROGENEOUS NUCLEAR RIBONUCLEOPROTEIN 1"/>
    <property type="match status" value="1"/>
</dbReference>
<dbReference type="Ensembl" id="ENSPCET00000012453.1">
    <property type="protein sequence ID" value="ENSPCEP00000012038.1"/>
    <property type="gene ID" value="ENSPCEG00000009582.1"/>
</dbReference>
<keyword evidence="1" id="KW-0694">RNA-binding</keyword>
<dbReference type="Pfam" id="PF00076">
    <property type="entry name" value="RRM_1"/>
    <property type="match status" value="1"/>
</dbReference>
<dbReference type="Proteomes" id="UP000694393">
    <property type="component" value="Unplaced"/>
</dbReference>
<dbReference type="AlphaFoldDB" id="A0A8C8RWP9"/>
<name>A0A8C8RWP9_9SAUR</name>
<dbReference type="InterPro" id="IPR053260">
    <property type="entry name" value="hnRNP"/>
</dbReference>
<feature type="domain" description="RRM" evidence="2">
    <location>
        <begin position="10"/>
        <end position="92"/>
    </location>
</feature>
<proteinExistence type="predicted"/>
<dbReference type="InterPro" id="IPR034152">
    <property type="entry name" value="SLIRP_RRM"/>
</dbReference>
<protein>
    <submittedName>
        <fullName evidence="3">SRA stem-loop interacting RNA binding protein</fullName>
    </submittedName>
</protein>
<evidence type="ECO:0000313" key="4">
    <source>
        <dbReference type="Proteomes" id="UP000694393"/>
    </source>
</evidence>
<evidence type="ECO:0000313" key="3">
    <source>
        <dbReference type="Ensembl" id="ENSPCEP00000012038.1"/>
    </source>
</evidence>
<dbReference type="InterPro" id="IPR035979">
    <property type="entry name" value="RBD_domain_sf"/>
</dbReference>
<reference evidence="3" key="2">
    <citation type="submission" date="2025-09" db="UniProtKB">
        <authorList>
            <consortium name="Ensembl"/>
        </authorList>
    </citation>
    <scope>IDENTIFICATION</scope>
</reference>
<sequence length="112" mass="12939">MLGSGARGPFEIFVSRIPWFLAGRELKEYFAQFGPVRRCSLPFVKETGFHKGHCWIGFASEEGLSNALKKESHILEGNEIEIRQLQSTFARGEADRRRELQESVYQHVKHFK</sequence>
<organism evidence="3 4">
    <name type="scientific">Pelusios castaneus</name>
    <name type="common">West African mud turtle</name>
    <dbReference type="NCBI Taxonomy" id="367368"/>
    <lineage>
        <taxon>Eukaryota</taxon>
        <taxon>Metazoa</taxon>
        <taxon>Chordata</taxon>
        <taxon>Craniata</taxon>
        <taxon>Vertebrata</taxon>
        <taxon>Euteleostomi</taxon>
        <taxon>Archelosauria</taxon>
        <taxon>Testudinata</taxon>
        <taxon>Testudines</taxon>
        <taxon>Pleurodira</taxon>
        <taxon>Pelomedusidae</taxon>
        <taxon>Pelusios</taxon>
    </lineage>
</organism>
<dbReference type="SUPFAM" id="SSF54928">
    <property type="entry name" value="RNA-binding domain, RBD"/>
    <property type="match status" value="1"/>
</dbReference>
<dbReference type="PANTHER" id="PTHR48035:SF2">
    <property type="entry name" value="RNA-BINDING REGION RNP-1 DOMAIN-CONTAINING PROTEIN"/>
    <property type="match status" value="1"/>
</dbReference>
<accession>A0A8C8RWP9</accession>
<evidence type="ECO:0000256" key="1">
    <source>
        <dbReference type="PROSITE-ProRule" id="PRU00176"/>
    </source>
</evidence>
<keyword evidence="4" id="KW-1185">Reference proteome</keyword>
<dbReference type="PROSITE" id="PS50102">
    <property type="entry name" value="RRM"/>
    <property type="match status" value="1"/>
</dbReference>
<dbReference type="InterPro" id="IPR000504">
    <property type="entry name" value="RRM_dom"/>
</dbReference>
<dbReference type="SMART" id="SM00360">
    <property type="entry name" value="RRM"/>
    <property type="match status" value="1"/>
</dbReference>
<dbReference type="InterPro" id="IPR012677">
    <property type="entry name" value="Nucleotide-bd_a/b_plait_sf"/>
</dbReference>
<evidence type="ECO:0000259" key="2">
    <source>
        <dbReference type="PROSITE" id="PS50102"/>
    </source>
</evidence>
<dbReference type="Gene3D" id="3.30.70.330">
    <property type="match status" value="1"/>
</dbReference>
<dbReference type="GO" id="GO:0003723">
    <property type="term" value="F:RNA binding"/>
    <property type="evidence" value="ECO:0007669"/>
    <property type="project" value="UniProtKB-UniRule"/>
</dbReference>
<dbReference type="CDD" id="cd12242">
    <property type="entry name" value="RRM_SLIRP"/>
    <property type="match status" value="1"/>
</dbReference>